<comment type="subcellular location">
    <subcellularLocation>
        <location evidence="1">Nucleus inner membrane</location>
        <topology evidence="1">Multi-pass membrane protein</topology>
        <orientation evidence="1">Nucleoplasmic side</orientation>
    </subcellularLocation>
</comment>
<comment type="similarity">
    <text evidence="2">Belongs to the NEMP family.</text>
</comment>
<evidence type="ECO:0000256" key="7">
    <source>
        <dbReference type="ARBA" id="ARBA00023242"/>
    </source>
</evidence>
<protein>
    <recommendedName>
        <fullName evidence="9">MATH domain-containing protein</fullName>
    </recommendedName>
</protein>
<evidence type="ECO:0000256" key="2">
    <source>
        <dbReference type="ARBA" id="ARBA00005748"/>
    </source>
</evidence>
<dbReference type="InterPro" id="IPR019358">
    <property type="entry name" value="NEMP_fam"/>
</dbReference>
<evidence type="ECO:0000259" key="9">
    <source>
        <dbReference type="PROSITE" id="PS50144"/>
    </source>
</evidence>
<evidence type="ECO:0000256" key="1">
    <source>
        <dbReference type="ARBA" id="ARBA00004575"/>
    </source>
</evidence>
<dbReference type="SUPFAM" id="SSF49599">
    <property type="entry name" value="TRAF domain-like"/>
    <property type="match status" value="4"/>
</dbReference>
<keyword evidence="4" id="KW-0732">Signal</keyword>
<dbReference type="Pfam" id="PF22486">
    <property type="entry name" value="MATH_2"/>
    <property type="match status" value="3"/>
</dbReference>
<keyword evidence="5 8" id="KW-1133">Transmembrane helix</keyword>
<dbReference type="InterPro" id="IPR002083">
    <property type="entry name" value="MATH/TRAF_dom"/>
</dbReference>
<evidence type="ECO:0000313" key="11">
    <source>
        <dbReference type="Proteomes" id="UP000824890"/>
    </source>
</evidence>
<keyword evidence="7" id="KW-0539">Nucleus</keyword>
<gene>
    <name evidence="10" type="ORF">HID58_027128</name>
</gene>
<keyword evidence="3 8" id="KW-0812">Transmembrane</keyword>
<feature type="domain" description="MATH" evidence="9">
    <location>
        <begin position="542"/>
        <end position="778"/>
    </location>
</feature>
<accession>A0ABQ8CQV8</accession>
<feature type="transmembrane region" description="Helical" evidence="8">
    <location>
        <begin position="174"/>
        <end position="193"/>
    </location>
</feature>
<dbReference type="Proteomes" id="UP000824890">
    <property type="component" value="Unassembled WGS sequence"/>
</dbReference>
<name>A0ABQ8CQV8_BRANA</name>
<keyword evidence="6 8" id="KW-0472">Membrane</keyword>
<proteinExistence type="inferred from homology"/>
<feature type="domain" description="MATH" evidence="9">
    <location>
        <begin position="946"/>
        <end position="1070"/>
    </location>
</feature>
<dbReference type="PROSITE" id="PS50144">
    <property type="entry name" value="MATH"/>
    <property type="match status" value="3"/>
</dbReference>
<dbReference type="Pfam" id="PF10225">
    <property type="entry name" value="NEMP"/>
    <property type="match status" value="1"/>
</dbReference>
<dbReference type="InterPro" id="IPR008974">
    <property type="entry name" value="TRAF-like"/>
</dbReference>
<evidence type="ECO:0000313" key="10">
    <source>
        <dbReference type="EMBL" id="KAH0919468.1"/>
    </source>
</evidence>
<comment type="caution">
    <text evidence="10">The sequence shown here is derived from an EMBL/GenBank/DDBJ whole genome shotgun (WGS) entry which is preliminary data.</text>
</comment>
<feature type="transmembrane region" description="Helical" evidence="8">
    <location>
        <begin position="205"/>
        <end position="223"/>
    </location>
</feature>
<feature type="transmembrane region" description="Helical" evidence="8">
    <location>
        <begin position="6"/>
        <end position="25"/>
    </location>
</feature>
<evidence type="ECO:0000256" key="4">
    <source>
        <dbReference type="ARBA" id="ARBA00022729"/>
    </source>
</evidence>
<dbReference type="PANTHER" id="PTHR31587:SF3">
    <property type="entry name" value="EXPRESSED PROTEIN"/>
    <property type="match status" value="1"/>
</dbReference>
<feature type="transmembrane region" description="Helical" evidence="8">
    <location>
        <begin position="150"/>
        <end position="168"/>
    </location>
</feature>
<dbReference type="CDD" id="cd00121">
    <property type="entry name" value="MATH"/>
    <property type="match status" value="4"/>
</dbReference>
<dbReference type="PANTHER" id="PTHR31587">
    <property type="entry name" value="TRANSMEMBRANE PROTEIN (DUF2215)"/>
    <property type="match status" value="1"/>
</dbReference>
<feature type="transmembrane region" description="Helical" evidence="8">
    <location>
        <begin position="243"/>
        <end position="265"/>
    </location>
</feature>
<evidence type="ECO:0000256" key="6">
    <source>
        <dbReference type="ARBA" id="ARBA00023136"/>
    </source>
</evidence>
<evidence type="ECO:0000256" key="8">
    <source>
        <dbReference type="SAM" id="Phobius"/>
    </source>
</evidence>
<dbReference type="Gene3D" id="2.60.210.10">
    <property type="entry name" value="Apoptosis, Tumor Necrosis Factor Receptor Associated Protein 2, Chain A"/>
    <property type="match status" value="4"/>
</dbReference>
<sequence length="1070" mass="121805">MASPSYRISVLLHLALFFLLSSLVASDTEALRGVGPGNSALSVVNLTSCERIQVSGYPRSELGKYAHSFKVKLAPLVTLPERLHSKIQICVHRNVSLGMCRCEKADWKNLQKGQWIFVMSPFDTQYIDVKFSGQSSGSVTISVTEDFQQWRILCLVVGLVVILAAPVVSSWLPFYYTSSMAVGVFLVVLIIIFQVMRLLPTGRKNVMYLAFYGSVVGAGSFILHQFSMMVDMILVNFGLSEDMYSPVAILVLVGIAITGAAFGFWTVRKFVVSKDGGVDASVAQFVKWAMRSVAATFIFQSTMDTPLAMGAFVSASLLGYLISRTIHSRKSVVTQRQWLVPAGKGRPMHGRAEFLSRPGGGGLWNSARTVPSSTGSPSNGLRNVMARSSFNRRIPIERKDYYSTYHRTPNRKKLTKEEYEEVTRETTREAMAGLAASPGFSDWLIEHADRIKLLPDESYDDEMGSESDSTGEQSWADASYQRLDSRVMALRFLLKVIMRDRYAFPAMLTVHKKRHCFRNIVRMGSSSTEVSTIVKNWREHPPASYSLKIHSFSQFENSSSSSDDKYQSRLFSSGRYKWYRLIVYPKGNEKDNGSGFISMYVEIDSKSLMVFTPPTEVFAEIRFFIYNKKENKYFTIQDVEVKRFNALKTGGQCEFGVDVIVSLPLTNWEVLSYTEKFSNSKFSWAIKNFSELKENLYPKGDSRADGKFLSIFLCLDDCDKPKDDEKISVQANFRVLDKLNFWYNEQQLGGGWFEFLSLPELPKVYLDKEDALKVEIEFKAHWREHPPSSYSLKIHNFSELEKSTALSDHKYQSRLFTYGGYNWRLIIYPKGNGEDNVRGFISMYVEIDSKSLMLFTSPTEIFAELRFFVYNKKENKYFTIQNVGVKPFSELKTRWGLQQVLPCDTFNNPDNGYIFEGGQCEFGVDVIVAPSLTNWEVLSFTKKYFDPKFSWTIKDFSELKEDVQKSNSFPMGGKEWVLALYPKGALEAHGKWLSIFLCLADSDKPEADEKIFVQARLGWKRGTQNKARVYLDKEDALKVEIEFKVVSETKYSFTEADPLEKDWVQLTPEN</sequence>
<keyword evidence="11" id="KW-1185">Reference proteome</keyword>
<evidence type="ECO:0000256" key="5">
    <source>
        <dbReference type="ARBA" id="ARBA00022989"/>
    </source>
</evidence>
<evidence type="ECO:0000256" key="3">
    <source>
        <dbReference type="ARBA" id="ARBA00022692"/>
    </source>
</evidence>
<dbReference type="EMBL" id="JAGKQM010000007">
    <property type="protein sequence ID" value="KAH0919468.1"/>
    <property type="molecule type" value="Genomic_DNA"/>
</dbReference>
<feature type="transmembrane region" description="Helical" evidence="8">
    <location>
        <begin position="307"/>
        <end position="326"/>
    </location>
</feature>
<reference evidence="10 11" key="1">
    <citation type="submission" date="2021-05" db="EMBL/GenBank/DDBJ databases">
        <title>Genome Assembly of Synthetic Allotetraploid Brassica napus Reveals Homoeologous Exchanges between Subgenomes.</title>
        <authorList>
            <person name="Davis J.T."/>
        </authorList>
    </citation>
    <scope>NUCLEOTIDE SEQUENCE [LARGE SCALE GENOMIC DNA]</scope>
    <source>
        <strain evidence="11">cv. Da-Ae</strain>
        <tissue evidence="10">Seedling</tissue>
    </source>
</reference>
<organism evidence="10 11">
    <name type="scientific">Brassica napus</name>
    <name type="common">Rape</name>
    <dbReference type="NCBI Taxonomy" id="3708"/>
    <lineage>
        <taxon>Eukaryota</taxon>
        <taxon>Viridiplantae</taxon>
        <taxon>Streptophyta</taxon>
        <taxon>Embryophyta</taxon>
        <taxon>Tracheophyta</taxon>
        <taxon>Spermatophyta</taxon>
        <taxon>Magnoliopsida</taxon>
        <taxon>eudicotyledons</taxon>
        <taxon>Gunneridae</taxon>
        <taxon>Pentapetalae</taxon>
        <taxon>rosids</taxon>
        <taxon>malvids</taxon>
        <taxon>Brassicales</taxon>
        <taxon>Brassicaceae</taxon>
        <taxon>Brassiceae</taxon>
        <taxon>Brassica</taxon>
    </lineage>
</organism>
<feature type="domain" description="MATH" evidence="9">
    <location>
        <begin position="787"/>
        <end position="926"/>
    </location>
</feature>